<organism evidence="1 2">
    <name type="scientific">Steinernema carpocapsae</name>
    <name type="common">Entomopathogenic nematode</name>
    <dbReference type="NCBI Taxonomy" id="34508"/>
    <lineage>
        <taxon>Eukaryota</taxon>
        <taxon>Metazoa</taxon>
        <taxon>Ecdysozoa</taxon>
        <taxon>Nematoda</taxon>
        <taxon>Chromadorea</taxon>
        <taxon>Rhabditida</taxon>
        <taxon>Tylenchina</taxon>
        <taxon>Panagrolaimomorpha</taxon>
        <taxon>Strongyloidoidea</taxon>
        <taxon>Steinernematidae</taxon>
        <taxon>Steinernema</taxon>
    </lineage>
</organism>
<dbReference type="Proteomes" id="UP000298663">
    <property type="component" value="Chromosome X"/>
</dbReference>
<name>A0A4U8UZF3_STECR</name>
<keyword evidence="2" id="KW-1185">Reference proteome</keyword>
<evidence type="ECO:0000313" key="1">
    <source>
        <dbReference type="EMBL" id="TMS38329.1"/>
    </source>
</evidence>
<proteinExistence type="predicted"/>
<evidence type="ECO:0000313" key="2">
    <source>
        <dbReference type="Proteomes" id="UP000298663"/>
    </source>
</evidence>
<reference evidence="1 2" key="2">
    <citation type="journal article" date="2019" name="G3 (Bethesda)">
        <title>Hybrid Assembly of the Genome of the Entomopathogenic Nematode Steinernema carpocapsae Identifies the X-Chromosome.</title>
        <authorList>
            <person name="Serra L."/>
            <person name="Macchietto M."/>
            <person name="Macias-Munoz A."/>
            <person name="McGill C.J."/>
            <person name="Rodriguez I.M."/>
            <person name="Rodriguez B."/>
            <person name="Murad R."/>
            <person name="Mortazavi A."/>
        </authorList>
    </citation>
    <scope>NUCLEOTIDE SEQUENCE [LARGE SCALE GENOMIC DNA]</scope>
    <source>
        <strain evidence="1 2">ALL</strain>
    </source>
</reference>
<comment type="caution">
    <text evidence="1">The sequence shown here is derived from an EMBL/GenBank/DDBJ whole genome shotgun (WGS) entry which is preliminary data.</text>
</comment>
<dbReference type="EMBL" id="AZBU02000001">
    <property type="protein sequence ID" value="TMS38329.1"/>
    <property type="molecule type" value="Genomic_DNA"/>
</dbReference>
<gene>
    <name evidence="1" type="ORF">L596_005078</name>
</gene>
<dbReference type="AlphaFoldDB" id="A0A4U8UZF3"/>
<sequence>MSTPYRFFLVFVDARNPLLTVLSAEKHEGWCLRSFFALDKQARIVHKPRGTPAGIAEAAHVVAVRNSVQHHLEHS</sequence>
<protein>
    <submittedName>
        <fullName evidence="1">Uncharacterized protein</fullName>
    </submittedName>
</protein>
<accession>A0A4U8UZF3</accession>
<dbReference type="EMBL" id="CM016762">
    <property type="protein sequence ID" value="TMS38329.1"/>
    <property type="molecule type" value="Genomic_DNA"/>
</dbReference>
<reference evidence="1 2" key="1">
    <citation type="journal article" date="2015" name="Genome Biol.">
        <title>Comparative genomics of Steinernema reveals deeply conserved gene regulatory networks.</title>
        <authorList>
            <person name="Dillman A.R."/>
            <person name="Macchietto M."/>
            <person name="Porter C.F."/>
            <person name="Rogers A."/>
            <person name="Williams B."/>
            <person name="Antoshechkin I."/>
            <person name="Lee M.M."/>
            <person name="Goodwin Z."/>
            <person name="Lu X."/>
            <person name="Lewis E.E."/>
            <person name="Goodrich-Blair H."/>
            <person name="Stock S.P."/>
            <person name="Adams B.J."/>
            <person name="Sternberg P.W."/>
            <person name="Mortazavi A."/>
        </authorList>
    </citation>
    <scope>NUCLEOTIDE SEQUENCE [LARGE SCALE GENOMIC DNA]</scope>
    <source>
        <strain evidence="1 2">ALL</strain>
    </source>
</reference>